<reference evidence="2 3" key="1">
    <citation type="submission" date="2016-07" db="EMBL/GenBank/DDBJ databases">
        <title>Pervasive Adenine N6-methylation of Active Genes in Fungi.</title>
        <authorList>
            <consortium name="DOE Joint Genome Institute"/>
            <person name="Mondo S.J."/>
            <person name="Dannebaum R.O."/>
            <person name="Kuo R.C."/>
            <person name="Labutti K."/>
            <person name="Haridas S."/>
            <person name="Kuo A."/>
            <person name="Salamov A."/>
            <person name="Ahrendt S.R."/>
            <person name="Lipzen A."/>
            <person name="Sullivan W."/>
            <person name="Andreopoulos W.B."/>
            <person name="Clum A."/>
            <person name="Lindquist E."/>
            <person name="Daum C."/>
            <person name="Ramamoorthy G.K."/>
            <person name="Gryganskyi A."/>
            <person name="Culley D."/>
            <person name="Magnuson J.K."/>
            <person name="James T.Y."/>
            <person name="O'Malley M.A."/>
            <person name="Stajich J.E."/>
            <person name="Spatafora J.W."/>
            <person name="Visel A."/>
            <person name="Grigoriev I.V."/>
        </authorList>
    </citation>
    <scope>NUCLEOTIDE SEQUENCE [LARGE SCALE GENOMIC DNA]</scope>
    <source>
        <strain evidence="2 3">JEL800</strain>
    </source>
</reference>
<feature type="transmembrane region" description="Helical" evidence="1">
    <location>
        <begin position="73"/>
        <end position="94"/>
    </location>
</feature>
<dbReference type="Proteomes" id="UP000193642">
    <property type="component" value="Unassembled WGS sequence"/>
</dbReference>
<feature type="transmembrane region" description="Helical" evidence="1">
    <location>
        <begin position="146"/>
        <end position="168"/>
    </location>
</feature>
<evidence type="ECO:0000313" key="3">
    <source>
        <dbReference type="Proteomes" id="UP000193642"/>
    </source>
</evidence>
<keyword evidence="1" id="KW-0812">Transmembrane</keyword>
<accession>A0A1Y2C0K1</accession>
<comment type="caution">
    <text evidence="2">The sequence shown here is derived from an EMBL/GenBank/DDBJ whole genome shotgun (WGS) entry which is preliminary data.</text>
</comment>
<name>A0A1Y2C0K1_9FUNG</name>
<evidence type="ECO:0000313" key="2">
    <source>
        <dbReference type="EMBL" id="ORY40549.1"/>
    </source>
</evidence>
<protein>
    <submittedName>
        <fullName evidence="2">Uncharacterized protein</fullName>
    </submittedName>
</protein>
<keyword evidence="1" id="KW-1133">Transmembrane helix</keyword>
<feature type="transmembrane region" description="Helical" evidence="1">
    <location>
        <begin position="106"/>
        <end position="126"/>
    </location>
</feature>
<feature type="transmembrane region" description="Helical" evidence="1">
    <location>
        <begin position="31"/>
        <end position="53"/>
    </location>
</feature>
<dbReference type="OrthoDB" id="2104478at2759"/>
<organism evidence="2 3">
    <name type="scientific">Rhizoclosmatium globosum</name>
    <dbReference type="NCBI Taxonomy" id="329046"/>
    <lineage>
        <taxon>Eukaryota</taxon>
        <taxon>Fungi</taxon>
        <taxon>Fungi incertae sedis</taxon>
        <taxon>Chytridiomycota</taxon>
        <taxon>Chytridiomycota incertae sedis</taxon>
        <taxon>Chytridiomycetes</taxon>
        <taxon>Chytridiales</taxon>
        <taxon>Chytriomycetaceae</taxon>
        <taxon>Rhizoclosmatium</taxon>
    </lineage>
</organism>
<sequence>MPLAEVSLLNVIEGTQLIYNMSPKTRGRINFGVRLLFILFVASIVAFVIDFTWNKPFGTKVRDETLDLVFREIGFNGLFAITVYTGVGAFRNMVMSSRRENIADEFVFRLKYTMGVVFVQSVLMIIKLSYITYRNWKPEEFVDEKYWYILSIAPEILFVMFFCHPYLLSVFDDIETHPTKGQTNKAKTSLLSLA</sequence>
<evidence type="ECO:0000256" key="1">
    <source>
        <dbReference type="SAM" id="Phobius"/>
    </source>
</evidence>
<dbReference type="EMBL" id="MCGO01000035">
    <property type="protein sequence ID" value="ORY40549.1"/>
    <property type="molecule type" value="Genomic_DNA"/>
</dbReference>
<keyword evidence="3" id="KW-1185">Reference proteome</keyword>
<gene>
    <name evidence="2" type="ORF">BCR33DRAFT_719497</name>
</gene>
<keyword evidence="1" id="KW-0472">Membrane</keyword>
<proteinExistence type="predicted"/>
<dbReference type="AlphaFoldDB" id="A0A1Y2C0K1"/>